<reference evidence="2 3" key="2">
    <citation type="journal article" date="2020" name="Microbiol. Resour. Announc.">
        <title>Antarctic desert soil bacteria exhibit high novel natural product potential, evaluated through long-read genome sequencing and comparative genomics.</title>
        <authorList>
            <person name="Benaud N."/>
            <person name="Edwards R.J."/>
            <person name="Amos T.G."/>
            <person name="D'Agostino P.M."/>
            <person name="Gutierrez-Chavez C."/>
            <person name="Montgomery K."/>
            <person name="Nicetic I."/>
            <person name="Ferrari B.C."/>
        </authorList>
    </citation>
    <scope>NUCLEOTIDE SEQUENCE [LARGE SCALE GENOMIC DNA]</scope>
    <source>
        <strain evidence="2 3">SPB151</strain>
    </source>
</reference>
<accession>A0A7G6WWD2</accession>
<evidence type="ECO:0000313" key="2">
    <source>
        <dbReference type="EMBL" id="QNE18297.1"/>
    </source>
</evidence>
<name>A0A7G6WWD2_9ACTN</name>
<gene>
    <name evidence="2" type="ORF">F1D05_10830</name>
</gene>
<feature type="region of interest" description="Disordered" evidence="1">
    <location>
        <begin position="16"/>
        <end position="35"/>
    </location>
</feature>
<keyword evidence="3" id="KW-1185">Reference proteome</keyword>
<dbReference type="Proteomes" id="UP000515563">
    <property type="component" value="Chromosome"/>
</dbReference>
<dbReference type="AlphaFoldDB" id="A0A7G6WWD2"/>
<sequence length="117" mass="12772">MESSLTPLGRTTLILPADKLTGTQHRSRQDRGQQADYTYVGRLPRPDGAGTFLYLAGIHAPGTAGAAAWLSDNIDKIHRDARGKRWSALIQVDHDEQRNITGTSTLAPLVRHDGSSR</sequence>
<dbReference type="KEGG" id="kqi:F1D05_10830"/>
<proteinExistence type="predicted"/>
<evidence type="ECO:0000256" key="1">
    <source>
        <dbReference type="SAM" id="MobiDB-lite"/>
    </source>
</evidence>
<reference evidence="3" key="1">
    <citation type="submission" date="2019-09" db="EMBL/GenBank/DDBJ databases">
        <title>Antimicrobial potential of Antarctic Bacteria.</title>
        <authorList>
            <person name="Benaud N."/>
            <person name="Edwards R.J."/>
            <person name="Ferrari B.C."/>
        </authorList>
    </citation>
    <scope>NUCLEOTIDE SEQUENCE [LARGE SCALE GENOMIC DNA]</scope>
    <source>
        <strain evidence="3">SPB151</strain>
    </source>
</reference>
<dbReference type="EMBL" id="CP043661">
    <property type="protein sequence ID" value="QNE18297.1"/>
    <property type="molecule type" value="Genomic_DNA"/>
</dbReference>
<organism evidence="2 3">
    <name type="scientific">Kribbella qitaiheensis</name>
    <dbReference type="NCBI Taxonomy" id="1544730"/>
    <lineage>
        <taxon>Bacteria</taxon>
        <taxon>Bacillati</taxon>
        <taxon>Actinomycetota</taxon>
        <taxon>Actinomycetes</taxon>
        <taxon>Propionibacteriales</taxon>
        <taxon>Kribbellaceae</taxon>
        <taxon>Kribbella</taxon>
    </lineage>
</organism>
<evidence type="ECO:0000313" key="3">
    <source>
        <dbReference type="Proteomes" id="UP000515563"/>
    </source>
</evidence>
<protein>
    <submittedName>
        <fullName evidence="2">Uncharacterized protein</fullName>
    </submittedName>
</protein>
<dbReference type="RefSeq" id="WP_185447331.1">
    <property type="nucleotide sequence ID" value="NZ_CP043661.1"/>
</dbReference>